<gene>
    <name evidence="2" type="ORF">AALT52_08455</name>
</gene>
<dbReference type="Proteomes" id="UP001565236">
    <property type="component" value="Unassembled WGS sequence"/>
</dbReference>
<dbReference type="Pfam" id="PF20434">
    <property type="entry name" value="BD-FAE"/>
    <property type="match status" value="1"/>
</dbReference>
<name>A0ABV4DR26_9LACO</name>
<proteinExistence type="predicted"/>
<keyword evidence="3" id="KW-1185">Reference proteome</keyword>
<dbReference type="Gene3D" id="3.40.50.1820">
    <property type="entry name" value="alpha/beta hydrolase"/>
    <property type="match status" value="1"/>
</dbReference>
<dbReference type="InterPro" id="IPR029058">
    <property type="entry name" value="AB_hydrolase_fold"/>
</dbReference>
<dbReference type="RefSeq" id="WP_369942824.1">
    <property type="nucleotide sequence ID" value="NZ_JBCLUF010000034.1"/>
</dbReference>
<protein>
    <submittedName>
        <fullName evidence="2">Alpha/beta hydrolase</fullName>
    </submittedName>
</protein>
<sequence length="267" mass="30317">MQNILNLHEATTPKYPQIFTNLVYAFKDGQALTLNLIVPPVRPGTKPHFPLLIYVPDIADDNSVKRDERLSQMFSFARYGYAVALLSYRSKSDVSLMVKDINSAVRFLLSKTYKYHFDPYRYVLFGEGLGAYLSALCLLKQRDQALHDEDIHRSPLRYQCCLMLSAPDFFVPLPASYKRYQKTAPTLLEVLQKVSGKLPPVLLLNGTKEPFLPPKEATMLLNAFINAQSNAQLYNFTDAPRGSDAFFTPYSIDLMVDFIDNSLKKKG</sequence>
<evidence type="ECO:0000313" key="3">
    <source>
        <dbReference type="Proteomes" id="UP001565236"/>
    </source>
</evidence>
<feature type="domain" description="BD-FAE-like" evidence="1">
    <location>
        <begin position="63"/>
        <end position="149"/>
    </location>
</feature>
<evidence type="ECO:0000313" key="2">
    <source>
        <dbReference type="EMBL" id="MEY8662917.1"/>
    </source>
</evidence>
<dbReference type="SUPFAM" id="SSF53474">
    <property type="entry name" value="alpha/beta-Hydrolases"/>
    <property type="match status" value="1"/>
</dbReference>
<reference evidence="2 3" key="1">
    <citation type="submission" date="2024-03" db="EMBL/GenBank/DDBJ databases">
        <title>Mouse gut bacterial collection (mGBC) of GemPharmatech.</title>
        <authorList>
            <person name="He Y."/>
            <person name="Dong L."/>
            <person name="Wu D."/>
            <person name="Gao X."/>
            <person name="Lin Z."/>
        </authorList>
    </citation>
    <scope>NUCLEOTIDE SEQUENCE [LARGE SCALE GENOMIC DNA]</scope>
    <source>
        <strain evidence="2 3">15-30</strain>
    </source>
</reference>
<dbReference type="InterPro" id="IPR049492">
    <property type="entry name" value="BD-FAE-like_dom"/>
</dbReference>
<accession>A0ABV4DR26</accession>
<keyword evidence="2" id="KW-0378">Hydrolase</keyword>
<evidence type="ECO:0000259" key="1">
    <source>
        <dbReference type="Pfam" id="PF20434"/>
    </source>
</evidence>
<dbReference type="GO" id="GO:0016787">
    <property type="term" value="F:hydrolase activity"/>
    <property type="evidence" value="ECO:0007669"/>
    <property type="project" value="UniProtKB-KW"/>
</dbReference>
<comment type="caution">
    <text evidence="2">The sequence shown here is derived from an EMBL/GenBank/DDBJ whole genome shotgun (WGS) entry which is preliminary data.</text>
</comment>
<organism evidence="2 3">
    <name type="scientific">Ligilactobacillus faecis</name>
    <dbReference type="NCBI Taxonomy" id="762833"/>
    <lineage>
        <taxon>Bacteria</taxon>
        <taxon>Bacillati</taxon>
        <taxon>Bacillota</taxon>
        <taxon>Bacilli</taxon>
        <taxon>Lactobacillales</taxon>
        <taxon>Lactobacillaceae</taxon>
        <taxon>Ligilactobacillus</taxon>
    </lineage>
</organism>
<dbReference type="EMBL" id="JBCLUF010000034">
    <property type="protein sequence ID" value="MEY8662917.1"/>
    <property type="molecule type" value="Genomic_DNA"/>
</dbReference>